<evidence type="ECO:0000259" key="3">
    <source>
        <dbReference type="Pfam" id="PF12770"/>
    </source>
</evidence>
<feature type="domain" description="CHAT" evidence="3">
    <location>
        <begin position="568"/>
        <end position="836"/>
    </location>
</feature>
<dbReference type="PATRIC" id="fig|1637645.4.peg.5520"/>
<feature type="signal peptide" evidence="2">
    <location>
        <begin position="1"/>
        <end position="25"/>
    </location>
</feature>
<dbReference type="Proteomes" id="UP000033607">
    <property type="component" value="Unassembled WGS sequence"/>
</dbReference>
<dbReference type="PANTHER" id="PTHR10098">
    <property type="entry name" value="RAPSYN-RELATED"/>
    <property type="match status" value="1"/>
</dbReference>
<evidence type="ECO:0000256" key="2">
    <source>
        <dbReference type="SAM" id="SignalP"/>
    </source>
</evidence>
<keyword evidence="1" id="KW-0802">TPR repeat</keyword>
<dbReference type="InterPro" id="IPR019734">
    <property type="entry name" value="TPR_rpt"/>
</dbReference>
<dbReference type="OrthoDB" id="448399at2"/>
<dbReference type="SMART" id="SM00028">
    <property type="entry name" value="TPR"/>
    <property type="match status" value="6"/>
</dbReference>
<dbReference type="InterPro" id="IPR024983">
    <property type="entry name" value="CHAT_dom"/>
</dbReference>
<protein>
    <submittedName>
        <fullName evidence="4">Tetratricopeptide TPR_2 repeat-containing protein</fullName>
    </submittedName>
</protein>
<gene>
    <name evidence="4" type="ORF">WN50_23875</name>
</gene>
<organism evidence="4 5">
    <name type="scientific">Limnoraphis robusta CS-951</name>
    <dbReference type="NCBI Taxonomy" id="1637645"/>
    <lineage>
        <taxon>Bacteria</taxon>
        <taxon>Bacillati</taxon>
        <taxon>Cyanobacteriota</taxon>
        <taxon>Cyanophyceae</taxon>
        <taxon>Oscillatoriophycideae</taxon>
        <taxon>Oscillatoriales</taxon>
        <taxon>Sirenicapillariaceae</taxon>
        <taxon>Limnoraphis</taxon>
    </lineage>
</organism>
<dbReference type="RefSeq" id="WP_046281104.1">
    <property type="nucleotide sequence ID" value="NZ_LATL02000279.1"/>
</dbReference>
<dbReference type="PANTHER" id="PTHR10098:SF112">
    <property type="entry name" value="SLR0380 PROTEIN"/>
    <property type="match status" value="1"/>
</dbReference>
<feature type="chain" id="PRO_5002497837" evidence="2">
    <location>
        <begin position="26"/>
        <end position="838"/>
    </location>
</feature>
<dbReference type="InterPro" id="IPR011990">
    <property type="entry name" value="TPR-like_helical_dom_sf"/>
</dbReference>
<evidence type="ECO:0000256" key="1">
    <source>
        <dbReference type="PROSITE-ProRule" id="PRU00339"/>
    </source>
</evidence>
<dbReference type="EMBL" id="LATL02000279">
    <property type="protein sequence ID" value="KKD35670.1"/>
    <property type="molecule type" value="Genomic_DNA"/>
</dbReference>
<accession>A0A0F5YBR4</accession>
<dbReference type="Pfam" id="PF13181">
    <property type="entry name" value="TPR_8"/>
    <property type="match status" value="1"/>
</dbReference>
<dbReference type="SUPFAM" id="SSF48452">
    <property type="entry name" value="TPR-like"/>
    <property type="match status" value="3"/>
</dbReference>
<evidence type="ECO:0000313" key="4">
    <source>
        <dbReference type="EMBL" id="KKD35670.1"/>
    </source>
</evidence>
<evidence type="ECO:0000313" key="5">
    <source>
        <dbReference type="Proteomes" id="UP000033607"/>
    </source>
</evidence>
<comment type="caution">
    <text evidence="4">The sequence shown here is derived from an EMBL/GenBank/DDBJ whole genome shotgun (WGS) entry which is preliminary data.</text>
</comment>
<dbReference type="AlphaFoldDB" id="A0A0F5YBR4"/>
<dbReference type="PROSITE" id="PS50005">
    <property type="entry name" value="TPR"/>
    <property type="match status" value="1"/>
</dbReference>
<proteinExistence type="predicted"/>
<keyword evidence="2" id="KW-0732">Signal</keyword>
<feature type="repeat" description="TPR" evidence="1">
    <location>
        <begin position="112"/>
        <end position="145"/>
    </location>
</feature>
<dbReference type="Pfam" id="PF13424">
    <property type="entry name" value="TPR_12"/>
    <property type="match status" value="1"/>
</dbReference>
<dbReference type="Pfam" id="PF12770">
    <property type="entry name" value="CHAT"/>
    <property type="match status" value="1"/>
</dbReference>
<name>A0A0F5YBR4_9CYAN</name>
<reference evidence="4 5" key="1">
    <citation type="submission" date="2015-06" db="EMBL/GenBank/DDBJ databases">
        <title>Draft genome assembly of filamentous brackish cyanobacterium Limnoraphis robusta strain CS-951.</title>
        <authorList>
            <person name="Willis A."/>
            <person name="Parks M."/>
            <person name="Burford M.A."/>
        </authorList>
    </citation>
    <scope>NUCLEOTIDE SEQUENCE [LARGE SCALE GENOMIC DNA]</scope>
    <source>
        <strain evidence="4 5">CS-951</strain>
    </source>
</reference>
<dbReference type="Gene3D" id="1.25.40.10">
    <property type="entry name" value="Tetratricopeptide repeat domain"/>
    <property type="match status" value="3"/>
</dbReference>
<sequence length="838" mass="92779">MSSKPSSVAGKILLVLALGSQPAFSLPPSDSPDQTLQQSRQLYEAGKFTAASELLQQAVSDFAATGDLLNQAIALSNLALVWQELGQWEQATTAINSSITLLKPLSEPRIFASVLNIQGQLYLSQGQPEQALETWKQAAKLFDQLKDLNGLLTTEINQATALQALGLYRQALRTLQAIEEKLRSQPNSLLKATGLRSLGDTLRVVGNLNQSQAILRESLEIAQQLNASQTQAEILLSLGNTHRAQQQPEIAINAYQDAAIAATSSLTQIQAQLNHLRLLAEAQSQLQFQALWPQIRVQLSDQPKSRMTVYLRVNLAESLLQFPSEAEHILVAVELLTEAIAIARQLQDTRAEAYSLGSLAAVYEQTQQWSIAQRLSEQALLLAQAINAPDISYRWQWQLGRLLKAQGKTEAAIAAYTQAVETLESLRTDLVAVDPDVQFSFRETVEPVYRQLVSLILQPPAVGEVPSQKNLRKARELIESLQLAELDNFFREACLDANLQPQLIDQVDPHAAVIYPIILADRLEVILSLPGQPLRSYSTPIDAQKVDVTVGQLRQLYVPIFSSQKRLALSQQVYDWLVRPAEADLNSSQIETLVFVLDGSLRNLPMAALHNGQQYLIEKYNLALTPSLQLLTPQPLAEKSLKTLILGLSEARQGFVALPAVEYELEQIQAQVPTEVLLNEQFTRQELVEKLRQTSFSIVHLATHGQFSSQADQTFLLTWDGRINVKEFDQLLRSSQNDLEPIELLVLSACQTATGDQRAALGLAGVAVRSGARSTLATLWQVNDVSTALLMTEFYRELTLSGVSKAEALRLAQLKLLQTSQYQDPYYWAAFVLVGNWL</sequence>